<evidence type="ECO:0000313" key="6">
    <source>
        <dbReference type="Proteomes" id="UP000031967"/>
    </source>
</evidence>
<keyword evidence="1" id="KW-0805">Transcription regulation</keyword>
<evidence type="ECO:0000313" key="5">
    <source>
        <dbReference type="EMBL" id="KIL40077.1"/>
    </source>
</evidence>
<keyword evidence="6" id="KW-1185">Reference proteome</keyword>
<dbReference type="Gene3D" id="1.20.120.530">
    <property type="entry name" value="GntR ligand-binding domain-like"/>
    <property type="match status" value="1"/>
</dbReference>
<dbReference type="SMART" id="SM00345">
    <property type="entry name" value="HTH_GNTR"/>
    <property type="match status" value="1"/>
</dbReference>
<evidence type="ECO:0000256" key="2">
    <source>
        <dbReference type="ARBA" id="ARBA00023125"/>
    </source>
</evidence>
<dbReference type="SMART" id="SM00895">
    <property type="entry name" value="FCD"/>
    <property type="match status" value="1"/>
</dbReference>
<proteinExistence type="predicted"/>
<keyword evidence="3" id="KW-0804">Transcription</keyword>
<dbReference type="InterPro" id="IPR011711">
    <property type="entry name" value="GntR_C"/>
</dbReference>
<accession>A0ABR5AI89</accession>
<dbReference type="InterPro" id="IPR008920">
    <property type="entry name" value="TF_FadR/GntR_C"/>
</dbReference>
<dbReference type="PRINTS" id="PR00035">
    <property type="entry name" value="HTHGNTR"/>
</dbReference>
<dbReference type="PROSITE" id="PS50949">
    <property type="entry name" value="HTH_GNTR"/>
    <property type="match status" value="1"/>
</dbReference>
<dbReference type="PANTHER" id="PTHR43537:SF51">
    <property type="entry name" value="HTH-TYPE TRANSCRIPTIONAL REGULATOR LGOR-RELATED"/>
    <property type="match status" value="1"/>
</dbReference>
<dbReference type="CDD" id="cd07377">
    <property type="entry name" value="WHTH_GntR"/>
    <property type="match status" value="1"/>
</dbReference>
<dbReference type="PANTHER" id="PTHR43537">
    <property type="entry name" value="TRANSCRIPTIONAL REGULATOR, GNTR FAMILY"/>
    <property type="match status" value="1"/>
</dbReference>
<dbReference type="Proteomes" id="UP000031967">
    <property type="component" value="Unassembled WGS sequence"/>
</dbReference>
<protein>
    <recommendedName>
        <fullName evidence="4">HTH gntR-type domain-containing protein</fullName>
    </recommendedName>
</protein>
<dbReference type="RefSeq" id="WP_041048584.1">
    <property type="nucleotide sequence ID" value="NZ_JXAK01000027.1"/>
</dbReference>
<name>A0ABR5AI89_9BACL</name>
<keyword evidence="2" id="KW-0238">DNA-binding</keyword>
<organism evidence="5 6">
    <name type="scientific">Gordoniibacillus kamchatkensis</name>
    <dbReference type="NCBI Taxonomy" id="1590651"/>
    <lineage>
        <taxon>Bacteria</taxon>
        <taxon>Bacillati</taxon>
        <taxon>Bacillota</taxon>
        <taxon>Bacilli</taxon>
        <taxon>Bacillales</taxon>
        <taxon>Paenibacillaceae</taxon>
        <taxon>Gordoniibacillus</taxon>
    </lineage>
</organism>
<dbReference type="Gene3D" id="1.10.10.10">
    <property type="entry name" value="Winged helix-like DNA-binding domain superfamily/Winged helix DNA-binding domain"/>
    <property type="match status" value="1"/>
</dbReference>
<reference evidence="5 6" key="1">
    <citation type="submission" date="2014-12" db="EMBL/GenBank/DDBJ databases">
        <title>Draft genome sequence of Paenibacillus kamchatkensis strain B-2647.</title>
        <authorList>
            <person name="Karlyshev A.V."/>
            <person name="Kudryashova E.B."/>
        </authorList>
    </citation>
    <scope>NUCLEOTIDE SEQUENCE [LARGE SCALE GENOMIC DNA]</scope>
    <source>
        <strain evidence="5 6">VKM B-2647</strain>
    </source>
</reference>
<dbReference type="InterPro" id="IPR000524">
    <property type="entry name" value="Tscrpt_reg_HTH_GntR"/>
</dbReference>
<dbReference type="Pfam" id="PF00392">
    <property type="entry name" value="GntR"/>
    <property type="match status" value="1"/>
</dbReference>
<dbReference type="SUPFAM" id="SSF48008">
    <property type="entry name" value="GntR ligand-binding domain-like"/>
    <property type="match status" value="1"/>
</dbReference>
<gene>
    <name evidence="5" type="ORF">SD70_16310</name>
</gene>
<evidence type="ECO:0000256" key="1">
    <source>
        <dbReference type="ARBA" id="ARBA00023015"/>
    </source>
</evidence>
<sequence length="203" mass="23520">MKFNMKPITKNSTTKERVYHEIKKVILNGYITSEEIFTEVQLAESLQTSRTPVREALLDLIKEGLVITVPRKGMTVRQVSDSEIEQIFLLRTSIESEVMKKLAASINESQLRELRKSCSLQEEAMATDDEVTFINLDQQFHMTLTHFVGYELIEQILLNLHNLSHLIGLKAVKKRNRMQEVVQEHINIISALEQRIRSWPFTP</sequence>
<dbReference type="SUPFAM" id="SSF46785">
    <property type="entry name" value="Winged helix' DNA-binding domain"/>
    <property type="match status" value="1"/>
</dbReference>
<dbReference type="EMBL" id="JXAK01000027">
    <property type="protein sequence ID" value="KIL40077.1"/>
    <property type="molecule type" value="Genomic_DNA"/>
</dbReference>
<dbReference type="Pfam" id="PF07729">
    <property type="entry name" value="FCD"/>
    <property type="match status" value="1"/>
</dbReference>
<dbReference type="InterPro" id="IPR036388">
    <property type="entry name" value="WH-like_DNA-bd_sf"/>
</dbReference>
<evidence type="ECO:0000256" key="3">
    <source>
        <dbReference type="ARBA" id="ARBA00023163"/>
    </source>
</evidence>
<comment type="caution">
    <text evidence="5">The sequence shown here is derived from an EMBL/GenBank/DDBJ whole genome shotgun (WGS) entry which is preliminary data.</text>
</comment>
<feature type="domain" description="HTH gntR-type" evidence="4">
    <location>
        <begin position="12"/>
        <end position="79"/>
    </location>
</feature>
<evidence type="ECO:0000259" key="4">
    <source>
        <dbReference type="PROSITE" id="PS50949"/>
    </source>
</evidence>
<dbReference type="InterPro" id="IPR036390">
    <property type="entry name" value="WH_DNA-bd_sf"/>
</dbReference>